<feature type="region of interest" description="Disordered" evidence="6">
    <location>
        <begin position="27"/>
        <end position="68"/>
    </location>
</feature>
<reference evidence="7 8" key="1">
    <citation type="journal article" date="2024" name="Microbiol. Resour. Announc.">
        <title>Genome annotations for the ascomycete fungi Trichoderma harzianum, Trichoderma aggressivum, and Purpureocillium lilacinum.</title>
        <authorList>
            <person name="Beijen E.P.W."/>
            <person name="Ohm R.A."/>
        </authorList>
    </citation>
    <scope>NUCLEOTIDE SEQUENCE [LARGE SCALE GENOMIC DNA]</scope>
    <source>
        <strain evidence="7 8">CBS 150709</strain>
    </source>
</reference>
<dbReference type="CDD" id="cd12148">
    <property type="entry name" value="fungal_TF_MHR"/>
    <property type="match status" value="1"/>
</dbReference>
<evidence type="ECO:0008006" key="9">
    <source>
        <dbReference type="Google" id="ProtNLM"/>
    </source>
</evidence>
<keyword evidence="8" id="KW-1185">Reference proteome</keyword>
<keyword evidence="5" id="KW-0539">Nucleus</keyword>
<evidence type="ECO:0000313" key="8">
    <source>
        <dbReference type="Proteomes" id="UP001287286"/>
    </source>
</evidence>
<evidence type="ECO:0000256" key="6">
    <source>
        <dbReference type="SAM" id="MobiDB-lite"/>
    </source>
</evidence>
<feature type="compositionally biased region" description="Polar residues" evidence="6">
    <location>
        <begin position="31"/>
        <end position="43"/>
    </location>
</feature>
<dbReference type="EMBL" id="JAWRVI010000074">
    <property type="protein sequence ID" value="KAK4081397.1"/>
    <property type="molecule type" value="Genomic_DNA"/>
</dbReference>
<dbReference type="Proteomes" id="UP001287286">
    <property type="component" value="Unassembled WGS sequence"/>
</dbReference>
<protein>
    <recommendedName>
        <fullName evidence="9">Transcription factor domain-containing protein</fullName>
    </recommendedName>
</protein>
<accession>A0ABR0BJF7</accession>
<evidence type="ECO:0000256" key="2">
    <source>
        <dbReference type="ARBA" id="ARBA00022723"/>
    </source>
</evidence>
<dbReference type="InterPro" id="IPR050815">
    <property type="entry name" value="TF_fung"/>
</dbReference>
<organism evidence="7 8">
    <name type="scientific">Purpureocillium lilacinum</name>
    <name type="common">Paecilomyces lilacinus</name>
    <dbReference type="NCBI Taxonomy" id="33203"/>
    <lineage>
        <taxon>Eukaryota</taxon>
        <taxon>Fungi</taxon>
        <taxon>Dikarya</taxon>
        <taxon>Ascomycota</taxon>
        <taxon>Pezizomycotina</taxon>
        <taxon>Sordariomycetes</taxon>
        <taxon>Hypocreomycetidae</taxon>
        <taxon>Hypocreales</taxon>
        <taxon>Ophiocordycipitaceae</taxon>
        <taxon>Purpureocillium</taxon>
    </lineage>
</organism>
<comment type="subcellular location">
    <subcellularLocation>
        <location evidence="1">Nucleus</location>
    </subcellularLocation>
</comment>
<dbReference type="PANTHER" id="PTHR47338">
    <property type="entry name" value="ZN(II)2CYS6 TRANSCRIPTION FACTOR (EUROFUNG)-RELATED"/>
    <property type="match status" value="1"/>
</dbReference>
<evidence type="ECO:0000256" key="3">
    <source>
        <dbReference type="ARBA" id="ARBA00023015"/>
    </source>
</evidence>
<proteinExistence type="predicted"/>
<evidence type="ECO:0000313" key="7">
    <source>
        <dbReference type="EMBL" id="KAK4081397.1"/>
    </source>
</evidence>
<evidence type="ECO:0000256" key="1">
    <source>
        <dbReference type="ARBA" id="ARBA00004123"/>
    </source>
</evidence>
<name>A0ABR0BJF7_PURLI</name>
<keyword evidence="3" id="KW-0805">Transcription regulation</keyword>
<sequence>MDNLEAQMTRLIEQFLPVATAAARQEALPARTSTPGSLISSAEQWPARSAGPIRGHSPEAVDDEESGPFHPAASPAGIVSLLLDEAELLVAGEAYLTWCHSQPIVLFREETFLETLGARDQHLVLALQALGLRFPPGTLTPDLQERVTAMVNVSRGLAMNAVVNSQVELSTLQTLCLLSIIDFADGRPALAEMNIRVASGLADSIQPGYTLGDPQECSDCIRSIAMVQHLQGCVFNTRLSDTLATSHNISLRPGFAKHHGTTRDAAWVLDGLPQTQLDKGILRYTYKLSEVWHMARSYAASIVASDAPPPWNAQSDYSSVMQRHLEIDSMVPLRYRFYANRFSDKTPESMQEQRHYWSPYFFLQIIYATIPCLLNHPFLLSMRLRNFRQTMPQAFIHQSFELITRHAGWIMYFIDTVGNKSMQLSDPTLAHCAVIIATIHLQHSFVQEQGLRDRSQAGFEKCANFLRNMGTMWPSAAVMSIFGSSLTQVQTTERRGEAHETLAAAYDLVGFAGISGHKTVPKESPVYAPEENTTLGETSNVAEGPGIAPTTQNSFQDRYIMCLDGESSFEPLFLQAHEFGRAIEEWMSL</sequence>
<comment type="caution">
    <text evidence="7">The sequence shown here is derived from an EMBL/GenBank/DDBJ whole genome shotgun (WGS) entry which is preliminary data.</text>
</comment>
<keyword evidence="2" id="KW-0479">Metal-binding</keyword>
<keyword evidence="4" id="KW-0804">Transcription</keyword>
<evidence type="ECO:0000256" key="4">
    <source>
        <dbReference type="ARBA" id="ARBA00023163"/>
    </source>
</evidence>
<evidence type="ECO:0000256" key="5">
    <source>
        <dbReference type="ARBA" id="ARBA00023242"/>
    </source>
</evidence>
<dbReference type="PANTHER" id="PTHR47338:SF9">
    <property type="entry name" value="ZN(II)2CYS6 TRANSCRIPTION FACTOR (EUROFUNG)"/>
    <property type="match status" value="1"/>
</dbReference>
<gene>
    <name evidence="7" type="ORF">Purlil1_11658</name>
</gene>